<proteinExistence type="predicted"/>
<feature type="region of interest" description="Disordered" evidence="2">
    <location>
        <begin position="1"/>
        <end position="29"/>
    </location>
</feature>
<feature type="compositionally biased region" description="Acidic residues" evidence="2">
    <location>
        <begin position="423"/>
        <end position="448"/>
    </location>
</feature>
<dbReference type="SUPFAM" id="SSF46689">
    <property type="entry name" value="Homeodomain-like"/>
    <property type="match status" value="1"/>
</dbReference>
<dbReference type="GO" id="GO:0006361">
    <property type="term" value="P:transcription initiation at RNA polymerase I promoter"/>
    <property type="evidence" value="ECO:0007669"/>
    <property type="project" value="TreeGrafter"/>
</dbReference>
<feature type="coiled-coil region" evidence="1">
    <location>
        <begin position="217"/>
        <end position="244"/>
    </location>
</feature>
<dbReference type="AlphaFoldDB" id="A0AAE8N3Z9"/>
<evidence type="ECO:0000313" key="3">
    <source>
        <dbReference type="EMBL" id="SPO05976.1"/>
    </source>
</evidence>
<gene>
    <name evidence="3" type="ORF">DNG_08665</name>
</gene>
<feature type="region of interest" description="Disordered" evidence="2">
    <location>
        <begin position="414"/>
        <end position="474"/>
    </location>
</feature>
<sequence length="592" mass="66464">MGLWPDDSSDDYQPSLPGSEGYGDEDDHVLSPLKLNLALHSTRSDNAGSDGHGYSDSGSLGDDGERPAGKRRKRRLPPDFGLPQGRLPFKRVPGLFNQEYISLLNDDIDDIKEQVIAEGGQTWTEPSQVLPLPLPTSQIGMVVWTGAEKRLFFDALGRLGKDSLPGISSRIGTKSIVEVAQYIRLLEQTRREKRIRTRDAVIPAEIPAAAEISPQCCLALEAAADELSLRQQRYEEKREQQRWEDFPWNITREAASKMEEEPGQRREPFADLFRLPAWLKLSDRVFMNASFAENNWRSVDEEPPSIRSTALQDFHNLTVSITRRIVSAALFCAASRIGAKAVGDGRTRNLVKRGDVLAAVESLGLARDSNVFWAKCARRLKLDVYDDEDDEPNEDGRLPILAFDEVEAALGVAGQPQPSTEPADGDSESEADELTEGEEDADATDTETELARTELEEEEEALERELEEEIEEEEVREEARELINYTALGMTNRSINTVKHRIVTERNHEAYADACDEVASAKEELRLWEVLRLEPPEELARKVREVERVGRENISTDDYLKRGEWRDGLRYLSSGRLCLASDGQDSREVCLG</sequence>
<feature type="compositionally biased region" description="Low complexity" evidence="2">
    <location>
        <begin position="48"/>
        <end position="60"/>
    </location>
</feature>
<dbReference type="EMBL" id="ONZQ02000014">
    <property type="protein sequence ID" value="SPO05976.1"/>
    <property type="molecule type" value="Genomic_DNA"/>
</dbReference>
<accession>A0AAE8N3Z9</accession>
<dbReference type="Proteomes" id="UP001187682">
    <property type="component" value="Unassembled WGS sequence"/>
</dbReference>
<feature type="compositionally biased region" description="Acidic residues" evidence="2">
    <location>
        <begin position="455"/>
        <end position="474"/>
    </location>
</feature>
<reference evidence="3" key="1">
    <citation type="submission" date="2018-03" db="EMBL/GenBank/DDBJ databases">
        <authorList>
            <person name="Guldener U."/>
        </authorList>
    </citation>
    <scope>NUCLEOTIDE SEQUENCE</scope>
</reference>
<feature type="region of interest" description="Disordered" evidence="2">
    <location>
        <begin position="41"/>
        <end position="85"/>
    </location>
</feature>
<comment type="caution">
    <text evidence="3">The sequence shown here is derived from an EMBL/GenBank/DDBJ whole genome shotgun (WGS) entry which is preliminary data.</text>
</comment>
<dbReference type="GO" id="GO:0001181">
    <property type="term" value="F:RNA polymerase I general transcription initiation factor activity"/>
    <property type="evidence" value="ECO:0007669"/>
    <property type="project" value="TreeGrafter"/>
</dbReference>
<name>A0AAE8N3Z9_9PEZI</name>
<dbReference type="PANTHER" id="PTHR28079">
    <property type="entry name" value="RNA POLYMERASE I-SPECIFIC TRANSCRIPTION INITIATION FACTOR RRN5"/>
    <property type="match status" value="1"/>
</dbReference>
<dbReference type="GO" id="GO:0042790">
    <property type="term" value="P:nucleolar large rRNA transcription by RNA polymerase I"/>
    <property type="evidence" value="ECO:0007669"/>
    <property type="project" value="InterPro"/>
</dbReference>
<organism evidence="3 4">
    <name type="scientific">Cephalotrichum gorgonifer</name>
    <dbReference type="NCBI Taxonomy" id="2041049"/>
    <lineage>
        <taxon>Eukaryota</taxon>
        <taxon>Fungi</taxon>
        <taxon>Dikarya</taxon>
        <taxon>Ascomycota</taxon>
        <taxon>Pezizomycotina</taxon>
        <taxon>Sordariomycetes</taxon>
        <taxon>Hypocreomycetidae</taxon>
        <taxon>Microascales</taxon>
        <taxon>Microascaceae</taxon>
        <taxon>Cephalotrichum</taxon>
    </lineage>
</organism>
<evidence type="ECO:0000256" key="2">
    <source>
        <dbReference type="SAM" id="MobiDB-lite"/>
    </source>
</evidence>
<protein>
    <submittedName>
        <fullName evidence="3">Uncharacterized protein</fullName>
    </submittedName>
</protein>
<dbReference type="GO" id="GO:0000500">
    <property type="term" value="C:RNA polymerase I upstream activating factor complex"/>
    <property type="evidence" value="ECO:0007669"/>
    <property type="project" value="InterPro"/>
</dbReference>
<keyword evidence="1" id="KW-0175">Coiled coil</keyword>
<dbReference type="InterPro" id="IPR009057">
    <property type="entry name" value="Homeodomain-like_sf"/>
</dbReference>
<keyword evidence="4" id="KW-1185">Reference proteome</keyword>
<evidence type="ECO:0000256" key="1">
    <source>
        <dbReference type="SAM" id="Coils"/>
    </source>
</evidence>
<dbReference type="PANTHER" id="PTHR28079:SF1">
    <property type="entry name" value="RNA POLYMERASE I-SPECIFIC TRANSCRIPTION INITIATION FACTOR RRN5"/>
    <property type="match status" value="1"/>
</dbReference>
<evidence type="ECO:0000313" key="4">
    <source>
        <dbReference type="Proteomes" id="UP001187682"/>
    </source>
</evidence>
<dbReference type="GO" id="GO:0000182">
    <property type="term" value="F:rDNA binding"/>
    <property type="evidence" value="ECO:0007669"/>
    <property type="project" value="TreeGrafter"/>
</dbReference>
<dbReference type="InterPro" id="IPR039601">
    <property type="entry name" value="Rrn5"/>
</dbReference>